<keyword evidence="3" id="KW-1185">Reference proteome</keyword>
<organism evidence="2 3">
    <name type="scientific">Gymnopilus dilepis</name>
    <dbReference type="NCBI Taxonomy" id="231916"/>
    <lineage>
        <taxon>Eukaryota</taxon>
        <taxon>Fungi</taxon>
        <taxon>Dikarya</taxon>
        <taxon>Basidiomycota</taxon>
        <taxon>Agaricomycotina</taxon>
        <taxon>Agaricomycetes</taxon>
        <taxon>Agaricomycetidae</taxon>
        <taxon>Agaricales</taxon>
        <taxon>Agaricineae</taxon>
        <taxon>Hymenogastraceae</taxon>
        <taxon>Gymnopilus</taxon>
    </lineage>
</organism>
<evidence type="ECO:0000313" key="3">
    <source>
        <dbReference type="Proteomes" id="UP000284706"/>
    </source>
</evidence>
<dbReference type="InParanoid" id="A0A409Y293"/>
<accession>A0A409Y293</accession>
<proteinExistence type="predicted"/>
<gene>
    <name evidence="2" type="ORF">CVT26_001026</name>
</gene>
<dbReference type="EMBL" id="NHYE01001292">
    <property type="protein sequence ID" value="PPQ97098.1"/>
    <property type="molecule type" value="Genomic_DNA"/>
</dbReference>
<feature type="region of interest" description="Disordered" evidence="1">
    <location>
        <begin position="64"/>
        <end position="97"/>
    </location>
</feature>
<dbReference type="AlphaFoldDB" id="A0A409Y293"/>
<comment type="caution">
    <text evidence="2">The sequence shown here is derived from an EMBL/GenBank/DDBJ whole genome shotgun (WGS) entry which is preliminary data.</text>
</comment>
<evidence type="ECO:0000256" key="1">
    <source>
        <dbReference type="SAM" id="MobiDB-lite"/>
    </source>
</evidence>
<dbReference type="Proteomes" id="UP000284706">
    <property type="component" value="Unassembled WGS sequence"/>
</dbReference>
<evidence type="ECO:0000313" key="2">
    <source>
        <dbReference type="EMBL" id="PPQ97098.1"/>
    </source>
</evidence>
<reference evidence="2 3" key="1">
    <citation type="journal article" date="2018" name="Evol. Lett.">
        <title>Horizontal gene cluster transfer increased hallucinogenic mushroom diversity.</title>
        <authorList>
            <person name="Reynolds H.T."/>
            <person name="Vijayakumar V."/>
            <person name="Gluck-Thaler E."/>
            <person name="Korotkin H.B."/>
            <person name="Matheny P.B."/>
            <person name="Slot J.C."/>
        </authorList>
    </citation>
    <scope>NUCLEOTIDE SEQUENCE [LARGE SCALE GENOMIC DNA]</scope>
    <source>
        <strain evidence="2 3">SRW20</strain>
    </source>
</reference>
<protein>
    <submittedName>
        <fullName evidence="2">Uncharacterized protein</fullName>
    </submittedName>
</protein>
<name>A0A409Y293_9AGAR</name>
<sequence>MAVNHMDERGEFPALPFKLLQSVHISLKEGEALGAIQEAMIDSREQYGLPNSDAFDGDWETMRIGRKRGGSEVSKSSHASSGRDESPSKVQRMVGDG</sequence>